<sequence length="67" mass="6946">MFDAERDPRANSWTASSGVGAGDIATHDGGAGPREGTGAAGEGGNYAPYVRIRNARHRPGIARVTHE</sequence>
<organism evidence="2 3">
    <name type="scientific">Demequina sediminis</name>
    <dbReference type="NCBI Taxonomy" id="1930058"/>
    <lineage>
        <taxon>Bacteria</taxon>
        <taxon>Bacillati</taxon>
        <taxon>Actinomycetota</taxon>
        <taxon>Actinomycetes</taxon>
        <taxon>Micrococcales</taxon>
        <taxon>Demequinaceae</taxon>
        <taxon>Demequina</taxon>
    </lineage>
</organism>
<comment type="caution">
    <text evidence="2">The sequence shown here is derived from an EMBL/GenBank/DDBJ whole genome shotgun (WGS) entry which is preliminary data.</text>
</comment>
<proteinExistence type="predicted"/>
<evidence type="ECO:0000313" key="3">
    <source>
        <dbReference type="Proteomes" id="UP001426770"/>
    </source>
</evidence>
<reference evidence="2 3" key="1">
    <citation type="submission" date="2024-02" db="EMBL/GenBank/DDBJ databases">
        <title>Lysinimicrobium sediminis NBRC 112286.</title>
        <authorList>
            <person name="Ichikawa N."/>
            <person name="Katano-Makiyama Y."/>
            <person name="Hidaka K."/>
        </authorList>
    </citation>
    <scope>NUCLEOTIDE SEQUENCE [LARGE SCALE GENOMIC DNA]</scope>
    <source>
        <strain evidence="2 3">NBRC 112286</strain>
    </source>
</reference>
<keyword evidence="3" id="KW-1185">Reference proteome</keyword>
<dbReference type="Proteomes" id="UP001426770">
    <property type="component" value="Unassembled WGS sequence"/>
</dbReference>
<protein>
    <submittedName>
        <fullName evidence="2">Uncharacterized protein</fullName>
    </submittedName>
</protein>
<evidence type="ECO:0000256" key="1">
    <source>
        <dbReference type="SAM" id="MobiDB-lite"/>
    </source>
</evidence>
<dbReference type="RefSeq" id="WP_345379785.1">
    <property type="nucleotide sequence ID" value="NZ_BAABRR010000009.1"/>
</dbReference>
<accession>A0ABP9WHX5</accession>
<evidence type="ECO:0000313" key="2">
    <source>
        <dbReference type="EMBL" id="GAA5519430.1"/>
    </source>
</evidence>
<gene>
    <name evidence="2" type="ORF">Lsed01_01877</name>
</gene>
<name>A0ABP9WHX5_9MICO</name>
<feature type="compositionally biased region" description="Gly residues" evidence="1">
    <location>
        <begin position="29"/>
        <end position="44"/>
    </location>
</feature>
<feature type="region of interest" description="Disordered" evidence="1">
    <location>
        <begin position="1"/>
        <end position="67"/>
    </location>
</feature>
<dbReference type="EMBL" id="BAABRR010000009">
    <property type="protein sequence ID" value="GAA5519430.1"/>
    <property type="molecule type" value="Genomic_DNA"/>
</dbReference>